<dbReference type="Proteomes" id="UP000076154">
    <property type="component" value="Unassembled WGS sequence"/>
</dbReference>
<evidence type="ECO:0000313" key="1">
    <source>
        <dbReference type="EMBL" id="RDB19964.1"/>
    </source>
</evidence>
<gene>
    <name evidence="1" type="ORF">Hypma_012731</name>
</gene>
<name>A0A369JKN6_HYPMA</name>
<accession>A0A369JKN6</accession>
<keyword evidence="2" id="KW-1185">Reference proteome</keyword>
<dbReference type="AlphaFoldDB" id="A0A369JKN6"/>
<sequence length="67" mass="8019">MSKLLLNVRVREKKEELSLMNSQFRVCPPMLRFVEIGEFEGLLKTFKNVEELKMFATCKRYLESLEF</sequence>
<comment type="caution">
    <text evidence="1">The sequence shown here is derived from an EMBL/GenBank/DDBJ whole genome shotgun (WGS) entry which is preliminary data.</text>
</comment>
<organism evidence="1 2">
    <name type="scientific">Hypsizygus marmoreus</name>
    <name type="common">White beech mushroom</name>
    <name type="synonym">Agaricus marmoreus</name>
    <dbReference type="NCBI Taxonomy" id="39966"/>
    <lineage>
        <taxon>Eukaryota</taxon>
        <taxon>Fungi</taxon>
        <taxon>Dikarya</taxon>
        <taxon>Basidiomycota</taxon>
        <taxon>Agaricomycotina</taxon>
        <taxon>Agaricomycetes</taxon>
        <taxon>Agaricomycetidae</taxon>
        <taxon>Agaricales</taxon>
        <taxon>Tricholomatineae</taxon>
        <taxon>Lyophyllaceae</taxon>
        <taxon>Hypsizygus</taxon>
    </lineage>
</organism>
<reference evidence="1" key="1">
    <citation type="submission" date="2018-04" db="EMBL/GenBank/DDBJ databases">
        <title>Whole genome sequencing of Hypsizygus marmoreus.</title>
        <authorList>
            <person name="Choi I.-G."/>
            <person name="Min B."/>
            <person name="Kim J.-G."/>
            <person name="Kim S."/>
            <person name="Oh Y.-L."/>
            <person name="Kong W.-S."/>
            <person name="Park H."/>
            <person name="Jeong J."/>
            <person name="Song E.-S."/>
        </authorList>
    </citation>
    <scope>NUCLEOTIDE SEQUENCE [LARGE SCALE GENOMIC DNA]</scope>
    <source>
        <strain evidence="1">51987-8</strain>
    </source>
</reference>
<protein>
    <submittedName>
        <fullName evidence="1">Uncharacterized protein</fullName>
    </submittedName>
</protein>
<evidence type="ECO:0000313" key="2">
    <source>
        <dbReference type="Proteomes" id="UP000076154"/>
    </source>
</evidence>
<proteinExistence type="predicted"/>
<dbReference type="InParanoid" id="A0A369JKN6"/>
<dbReference type="EMBL" id="LUEZ02000071">
    <property type="protein sequence ID" value="RDB19964.1"/>
    <property type="molecule type" value="Genomic_DNA"/>
</dbReference>